<keyword evidence="11" id="KW-1185">Reference proteome</keyword>
<dbReference type="EMBL" id="LT907988">
    <property type="protein sequence ID" value="SOE47787.1"/>
    <property type="molecule type" value="Genomic_DNA"/>
</dbReference>
<sequence length="207" mass="23162">MLARRGHVFHTRIAMSDTSTSHLVETCLDSQTVYEGRFLKVCRDSVRLPDGREGSREYVKHPGAVVVIPLLDDGRVLLERQYRYPVQRTMIEFPAGKLDPGEDPLVCGQRELREETGYRARQWAHAGGIHLAIGYSDEIIHVYFARGLSLGERDLDPGEFVDVWSATPAALLAACARGEVTDAKTLSCVLWLQNVLSGAWQLAWRDA</sequence>
<feature type="domain" description="Nudix hydrolase" evidence="8">
    <location>
        <begin position="61"/>
        <end position="188"/>
    </location>
</feature>
<reference evidence="9 11" key="1">
    <citation type="submission" date="2016-06" db="EMBL/GenBank/DDBJ databases">
        <authorList>
            <person name="Kjaerup R.B."/>
            <person name="Dalgaard T.S."/>
            <person name="Juul-Madsen H.R."/>
        </authorList>
    </citation>
    <scope>NUCLEOTIDE SEQUENCE [LARGE SCALE GENOMIC DNA]</scope>
    <source>
        <strain evidence="9">Orrdi1</strain>
    </source>
</reference>
<dbReference type="GO" id="GO:0019693">
    <property type="term" value="P:ribose phosphate metabolic process"/>
    <property type="evidence" value="ECO:0007669"/>
    <property type="project" value="TreeGrafter"/>
</dbReference>
<protein>
    <recommendedName>
        <fullName evidence="4">GDP-mannose pyrophosphatase</fullName>
    </recommendedName>
    <alternativeName>
        <fullName evidence="6">GDP-mannose hydrolase</fullName>
    </alternativeName>
    <alternativeName>
        <fullName evidence="7">GDPMK</fullName>
    </alternativeName>
</protein>
<dbReference type="Pfam" id="PF00293">
    <property type="entry name" value="NUDIX"/>
    <property type="match status" value="1"/>
</dbReference>
<evidence type="ECO:0000313" key="11">
    <source>
        <dbReference type="Proteomes" id="UP000078558"/>
    </source>
</evidence>
<evidence type="ECO:0000256" key="3">
    <source>
        <dbReference type="ARBA" id="ARBA00007275"/>
    </source>
</evidence>
<name>A0A1C3K3Q8_9BURK</name>
<organism evidence="9 11">
    <name type="scientific">Orrella dioscoreae</name>
    <dbReference type="NCBI Taxonomy" id="1851544"/>
    <lineage>
        <taxon>Bacteria</taxon>
        <taxon>Pseudomonadati</taxon>
        <taxon>Pseudomonadota</taxon>
        <taxon>Betaproteobacteria</taxon>
        <taxon>Burkholderiales</taxon>
        <taxon>Alcaligenaceae</taxon>
        <taxon>Orrella</taxon>
    </lineage>
</organism>
<evidence type="ECO:0000256" key="2">
    <source>
        <dbReference type="ARBA" id="ARBA00001946"/>
    </source>
</evidence>
<dbReference type="AlphaFoldDB" id="A0A1C3K3Q8"/>
<dbReference type="GO" id="GO:0016787">
    <property type="term" value="F:hydrolase activity"/>
    <property type="evidence" value="ECO:0007669"/>
    <property type="project" value="UniProtKB-KW"/>
</dbReference>
<reference evidence="10 11" key="2">
    <citation type="submission" date="2017-08" db="EMBL/GenBank/DDBJ databases">
        <authorList>
            <person name="de Groot N.N."/>
        </authorList>
    </citation>
    <scope>NUCLEOTIDE SEQUENCE [LARGE SCALE GENOMIC DNA]</scope>
    <source>
        <strain evidence="10">Orrdi1</strain>
    </source>
</reference>
<comment type="similarity">
    <text evidence="3">Belongs to the Nudix hydrolase family. NudK subfamily.</text>
</comment>
<accession>A0A1C3K3Q8</accession>
<evidence type="ECO:0000256" key="7">
    <source>
        <dbReference type="ARBA" id="ARBA00032272"/>
    </source>
</evidence>
<dbReference type="PROSITE" id="PS51462">
    <property type="entry name" value="NUDIX"/>
    <property type="match status" value="1"/>
</dbReference>
<comment type="catalytic activity">
    <reaction evidence="1">
        <text>GDP-alpha-D-mannose + H2O = alpha-D-mannose 1-phosphate + GMP + 2 H(+)</text>
        <dbReference type="Rhea" id="RHEA:27978"/>
        <dbReference type="ChEBI" id="CHEBI:15377"/>
        <dbReference type="ChEBI" id="CHEBI:15378"/>
        <dbReference type="ChEBI" id="CHEBI:57527"/>
        <dbReference type="ChEBI" id="CHEBI:58115"/>
        <dbReference type="ChEBI" id="CHEBI:58409"/>
    </reaction>
</comment>
<dbReference type="InterPro" id="IPR000086">
    <property type="entry name" value="NUDIX_hydrolase_dom"/>
</dbReference>
<dbReference type="Gene3D" id="3.90.79.10">
    <property type="entry name" value="Nucleoside Triphosphate Pyrophosphohydrolase"/>
    <property type="match status" value="1"/>
</dbReference>
<dbReference type="GO" id="GO:0005829">
    <property type="term" value="C:cytosol"/>
    <property type="evidence" value="ECO:0007669"/>
    <property type="project" value="TreeGrafter"/>
</dbReference>
<keyword evidence="5 9" id="KW-0378">Hydrolase</keyword>
<proteinExistence type="inferred from homology"/>
<evidence type="ECO:0000256" key="6">
    <source>
        <dbReference type="ARBA" id="ARBA00032162"/>
    </source>
</evidence>
<dbReference type="STRING" id="1851544.ODI_00050"/>
<dbReference type="KEGG" id="odi:ODI_R1041"/>
<comment type="cofactor">
    <cofactor evidence="2">
        <name>Mg(2+)</name>
        <dbReference type="ChEBI" id="CHEBI:18420"/>
    </cofactor>
</comment>
<dbReference type="InterPro" id="IPR015797">
    <property type="entry name" value="NUDIX_hydrolase-like_dom_sf"/>
</dbReference>
<evidence type="ECO:0000256" key="5">
    <source>
        <dbReference type="ARBA" id="ARBA00022801"/>
    </source>
</evidence>
<evidence type="ECO:0000313" key="9">
    <source>
        <dbReference type="EMBL" id="SBT26130.1"/>
    </source>
</evidence>
<dbReference type="EMBL" id="FLRC01000026">
    <property type="protein sequence ID" value="SBT26130.1"/>
    <property type="molecule type" value="Genomic_DNA"/>
</dbReference>
<evidence type="ECO:0000256" key="4">
    <source>
        <dbReference type="ARBA" id="ARBA00016377"/>
    </source>
</evidence>
<gene>
    <name evidence="9" type="ORF">ODI_00050</name>
    <name evidence="10" type="ORF">ODI_R1041</name>
</gene>
<dbReference type="Proteomes" id="UP000078558">
    <property type="component" value="Chromosome I"/>
</dbReference>
<evidence type="ECO:0000259" key="8">
    <source>
        <dbReference type="PROSITE" id="PS51462"/>
    </source>
</evidence>
<evidence type="ECO:0000313" key="10">
    <source>
        <dbReference type="EMBL" id="SOE47787.1"/>
    </source>
</evidence>
<evidence type="ECO:0000256" key="1">
    <source>
        <dbReference type="ARBA" id="ARBA00000847"/>
    </source>
</evidence>
<dbReference type="PANTHER" id="PTHR11839:SF18">
    <property type="entry name" value="NUDIX HYDROLASE DOMAIN-CONTAINING PROTEIN"/>
    <property type="match status" value="1"/>
</dbReference>
<dbReference type="PANTHER" id="PTHR11839">
    <property type="entry name" value="UDP/ADP-SUGAR PYROPHOSPHATASE"/>
    <property type="match status" value="1"/>
</dbReference>
<dbReference type="GO" id="GO:0006753">
    <property type="term" value="P:nucleoside phosphate metabolic process"/>
    <property type="evidence" value="ECO:0007669"/>
    <property type="project" value="TreeGrafter"/>
</dbReference>
<dbReference type="SUPFAM" id="SSF55811">
    <property type="entry name" value="Nudix"/>
    <property type="match status" value="1"/>
</dbReference>